<feature type="compositionally biased region" description="Polar residues" evidence="6">
    <location>
        <begin position="89"/>
        <end position="104"/>
    </location>
</feature>
<evidence type="ECO:0000256" key="6">
    <source>
        <dbReference type="SAM" id="MobiDB-lite"/>
    </source>
</evidence>
<dbReference type="EMBL" id="CAJFDI010000006">
    <property type="protein sequence ID" value="CAD5233814.1"/>
    <property type="molecule type" value="Genomic_DNA"/>
</dbReference>
<feature type="compositionally biased region" description="Acidic residues" evidence="6">
    <location>
        <begin position="180"/>
        <end position="195"/>
    </location>
</feature>
<dbReference type="Proteomes" id="UP000659654">
    <property type="component" value="Unassembled WGS sequence"/>
</dbReference>
<evidence type="ECO:0000256" key="5">
    <source>
        <dbReference type="ARBA" id="ARBA00023273"/>
    </source>
</evidence>
<feature type="compositionally biased region" description="Basic and acidic residues" evidence="6">
    <location>
        <begin position="167"/>
        <end position="179"/>
    </location>
</feature>
<evidence type="ECO:0000313" key="8">
    <source>
        <dbReference type="Proteomes" id="UP000659654"/>
    </source>
</evidence>
<evidence type="ECO:0000256" key="1">
    <source>
        <dbReference type="ARBA" id="ARBA00004120"/>
    </source>
</evidence>
<feature type="region of interest" description="Disordered" evidence="6">
    <location>
        <begin position="49"/>
        <end position="215"/>
    </location>
</feature>
<gene>
    <name evidence="7" type="ORF">BXYJ_LOCUS13905</name>
</gene>
<dbReference type="OrthoDB" id="10263520at2759"/>
<evidence type="ECO:0000256" key="4">
    <source>
        <dbReference type="ARBA" id="ARBA00023212"/>
    </source>
</evidence>
<comment type="caution">
    <text evidence="7">The sequence shown here is derived from an EMBL/GenBank/DDBJ whole genome shotgun (WGS) entry which is preliminary data.</text>
</comment>
<dbReference type="GO" id="GO:0036038">
    <property type="term" value="C:MKS complex"/>
    <property type="evidence" value="ECO:0007669"/>
    <property type="project" value="TreeGrafter"/>
</dbReference>
<dbReference type="PANTHER" id="PTHR12968:SF4">
    <property type="entry name" value="TECTONIC-LIKE COMPLEX MEMBER MKS1"/>
    <property type="match status" value="1"/>
</dbReference>
<protein>
    <submittedName>
        <fullName evidence="7">(pine wood nematode) hypothetical protein</fullName>
    </submittedName>
</protein>
<feature type="compositionally biased region" description="Low complexity" evidence="6">
    <location>
        <begin position="105"/>
        <end position="123"/>
    </location>
</feature>
<comment type="subcellular location">
    <subcellularLocation>
        <location evidence="1">Cytoplasm</location>
        <location evidence="1">Cytoskeleton</location>
        <location evidence="1">Cilium basal body</location>
    </subcellularLocation>
</comment>
<keyword evidence="2" id="KW-0963">Cytoplasm</keyword>
<evidence type="ECO:0000313" key="7">
    <source>
        <dbReference type="EMBL" id="CAD5233814.1"/>
    </source>
</evidence>
<dbReference type="PROSITE" id="PS51381">
    <property type="entry name" value="C2_B9"/>
    <property type="match status" value="1"/>
</dbReference>
<keyword evidence="8" id="KW-1185">Reference proteome</keyword>
<evidence type="ECO:0000256" key="2">
    <source>
        <dbReference type="ARBA" id="ARBA00022490"/>
    </source>
</evidence>
<keyword evidence="3" id="KW-0970">Cilium biogenesis/degradation</keyword>
<feature type="compositionally biased region" description="Basic and acidic residues" evidence="6">
    <location>
        <begin position="125"/>
        <end position="153"/>
    </location>
</feature>
<keyword evidence="5" id="KW-0966">Cell projection</keyword>
<dbReference type="Proteomes" id="UP000582659">
    <property type="component" value="Unassembled WGS sequence"/>
</dbReference>
<keyword evidence="4" id="KW-0206">Cytoskeleton</keyword>
<reference evidence="7" key="1">
    <citation type="submission" date="2020-09" db="EMBL/GenBank/DDBJ databases">
        <authorList>
            <person name="Kikuchi T."/>
        </authorList>
    </citation>
    <scope>NUCLEOTIDE SEQUENCE</scope>
    <source>
        <strain evidence="7">Ka4C1</strain>
    </source>
</reference>
<dbReference type="EMBL" id="CAJFCV020000006">
    <property type="protein sequence ID" value="CAG9129241.1"/>
    <property type="molecule type" value="Genomic_DNA"/>
</dbReference>
<dbReference type="PANTHER" id="PTHR12968">
    <property type="entry name" value="B9 DOMAIN-CONTAINING"/>
    <property type="match status" value="1"/>
</dbReference>
<organism evidence="7 8">
    <name type="scientific">Bursaphelenchus xylophilus</name>
    <name type="common">Pinewood nematode worm</name>
    <name type="synonym">Aphelenchoides xylophilus</name>
    <dbReference type="NCBI Taxonomy" id="6326"/>
    <lineage>
        <taxon>Eukaryota</taxon>
        <taxon>Metazoa</taxon>
        <taxon>Ecdysozoa</taxon>
        <taxon>Nematoda</taxon>
        <taxon>Chromadorea</taxon>
        <taxon>Rhabditida</taxon>
        <taxon>Tylenchina</taxon>
        <taxon>Tylenchomorpha</taxon>
        <taxon>Aphelenchoidea</taxon>
        <taxon>Aphelenchoididae</taxon>
        <taxon>Bursaphelenchus</taxon>
    </lineage>
</organism>
<dbReference type="GO" id="GO:0060271">
    <property type="term" value="P:cilium assembly"/>
    <property type="evidence" value="ECO:0007669"/>
    <property type="project" value="TreeGrafter"/>
</dbReference>
<feature type="compositionally biased region" description="Basic and acidic residues" evidence="6">
    <location>
        <begin position="60"/>
        <end position="75"/>
    </location>
</feature>
<accession>A0A7I8X4M1</accession>
<dbReference type="Pfam" id="PF07162">
    <property type="entry name" value="B9-C2"/>
    <property type="match status" value="1"/>
</dbReference>
<dbReference type="InterPro" id="IPR010796">
    <property type="entry name" value="C2_B9-type_dom"/>
</dbReference>
<dbReference type="AlphaFoldDB" id="A0A7I8X4M1"/>
<proteinExistence type="predicted"/>
<sequence>MQKDSADFFNFSGNPKSLQFNVKLKYVGTSFGNLPSFQNFAERITEIRHRGSWKYGKTGSSEEYKRPEDNSEAVKVKWQQKITHPMTELKSTSRQHLQSLQEDSQNNPVENQVNQEDQQINQNHNDNEEDKKDDEERQEAHDEDNAVHFSVRDEGEDEDSPPPSDPRQLEREENEGKENGEEDEEEKDGEEEEKEVETLAPPARHEEIWERTGPAAPKTLPLQRRIFTITEADLRKRHASGKLSSRASISAAEESTVFRPRKVVPLSTDTLRRPIRDNPTVEQQKKQRQVDLGARSMFIMGYFGAWNEAYSEEFERTICEVKVLGRRTLQIRPGLGERVIETKIGTYSCIVELDEPVEFDKIPQIPTYEDDVQDEFKFDIPPNNCVLLNYDITIDEARNMPHDGVYIEYNIEVPENMEVVQKEHLSGRTQVCFVKPEGKDDVSYFSYPIQFALLYRATRPQTDKFFWPRIRLRCLAEDYWGRFYIDGYGSKSLPIRPIAQEKLVIQTWRPKNPFSHLAKLREGFIGQAVDLANPEMAGIFDSTGRISRISSKIGVSAEGSGTVGITVSCLHQSRHYIPQDVIRTMHYERMVEQIGLNSSLYWRIRKVLAQFDEAKRQLIKLRRRPIP</sequence>
<evidence type="ECO:0000256" key="3">
    <source>
        <dbReference type="ARBA" id="ARBA00022794"/>
    </source>
</evidence>
<name>A0A7I8X4M1_BURXY</name>